<evidence type="ECO:0000313" key="2">
    <source>
        <dbReference type="Proteomes" id="UP001454036"/>
    </source>
</evidence>
<dbReference type="Proteomes" id="UP001454036">
    <property type="component" value="Unassembled WGS sequence"/>
</dbReference>
<organism evidence="1 2">
    <name type="scientific">Lithospermum erythrorhizon</name>
    <name type="common">Purple gromwell</name>
    <name type="synonym">Lithospermum officinale var. erythrorhizon</name>
    <dbReference type="NCBI Taxonomy" id="34254"/>
    <lineage>
        <taxon>Eukaryota</taxon>
        <taxon>Viridiplantae</taxon>
        <taxon>Streptophyta</taxon>
        <taxon>Embryophyta</taxon>
        <taxon>Tracheophyta</taxon>
        <taxon>Spermatophyta</taxon>
        <taxon>Magnoliopsida</taxon>
        <taxon>eudicotyledons</taxon>
        <taxon>Gunneridae</taxon>
        <taxon>Pentapetalae</taxon>
        <taxon>asterids</taxon>
        <taxon>lamiids</taxon>
        <taxon>Boraginales</taxon>
        <taxon>Boraginaceae</taxon>
        <taxon>Boraginoideae</taxon>
        <taxon>Lithospermeae</taxon>
        <taxon>Lithospermum</taxon>
    </lineage>
</organism>
<name>A0AAV3PBT7_LITER</name>
<proteinExistence type="predicted"/>
<dbReference type="InterPro" id="IPR036691">
    <property type="entry name" value="Endo/exonu/phosph_ase_sf"/>
</dbReference>
<dbReference type="SUPFAM" id="SSF56219">
    <property type="entry name" value="DNase I-like"/>
    <property type="match status" value="1"/>
</dbReference>
<evidence type="ECO:0008006" key="3">
    <source>
        <dbReference type="Google" id="ProtNLM"/>
    </source>
</evidence>
<evidence type="ECO:0000313" key="1">
    <source>
        <dbReference type="EMBL" id="GAA0149182.1"/>
    </source>
</evidence>
<accession>A0AAV3PBT7</accession>
<dbReference type="EMBL" id="BAABME010001361">
    <property type="protein sequence ID" value="GAA0149182.1"/>
    <property type="molecule type" value="Genomic_DNA"/>
</dbReference>
<keyword evidence="2" id="KW-1185">Reference proteome</keyword>
<protein>
    <recommendedName>
        <fullName evidence="3">Endonuclease/exonuclease/phosphatase domain-containing protein</fullName>
    </recommendedName>
</protein>
<sequence length="176" mass="20836">METKLRSSEWDSVKRKLKMPNALLVDGRGRKGGLGLLWPRDVSVEILSFYTHHIEACIKDGTNQPWRLVGFYGHHEVASRKHSWNLMRLLNGLSTLPTIFIGDFNEVLHRNEHVSQRRQRPTWQIERFRQVVRDCGLVDMGYNLIERCVPRIGRSYFRRQVSIIYLRIIRTIFQSY</sequence>
<gene>
    <name evidence="1" type="ORF">LIER_08425</name>
</gene>
<comment type="caution">
    <text evidence="1">The sequence shown here is derived from an EMBL/GenBank/DDBJ whole genome shotgun (WGS) entry which is preliminary data.</text>
</comment>
<reference evidence="1 2" key="1">
    <citation type="submission" date="2024-01" db="EMBL/GenBank/DDBJ databases">
        <title>The complete chloroplast genome sequence of Lithospermum erythrorhizon: insights into the phylogenetic relationship among Boraginaceae species and the maternal lineages of purple gromwells.</title>
        <authorList>
            <person name="Okada T."/>
            <person name="Watanabe K."/>
        </authorList>
    </citation>
    <scope>NUCLEOTIDE SEQUENCE [LARGE SCALE GENOMIC DNA]</scope>
</reference>
<dbReference type="Gene3D" id="3.60.10.10">
    <property type="entry name" value="Endonuclease/exonuclease/phosphatase"/>
    <property type="match status" value="1"/>
</dbReference>
<dbReference type="AlphaFoldDB" id="A0AAV3PBT7"/>